<dbReference type="RefSeq" id="WP_379081323.1">
    <property type="nucleotide sequence ID" value="NZ_JBHULL010000031.1"/>
</dbReference>
<dbReference type="Pfam" id="PF12728">
    <property type="entry name" value="HTH_17"/>
    <property type="match status" value="1"/>
</dbReference>
<evidence type="ECO:0000259" key="1">
    <source>
        <dbReference type="Pfam" id="PF12728"/>
    </source>
</evidence>
<evidence type="ECO:0000313" key="2">
    <source>
        <dbReference type="EMBL" id="MFD2584358.1"/>
    </source>
</evidence>
<dbReference type="InterPro" id="IPR010093">
    <property type="entry name" value="SinI_DNA-bd"/>
</dbReference>
<reference evidence="3" key="1">
    <citation type="journal article" date="2019" name="Int. J. Syst. Evol. Microbiol.">
        <title>The Global Catalogue of Microorganisms (GCM) 10K type strain sequencing project: providing services to taxonomists for standard genome sequencing and annotation.</title>
        <authorList>
            <consortium name="The Broad Institute Genomics Platform"/>
            <consortium name="The Broad Institute Genome Sequencing Center for Infectious Disease"/>
            <person name="Wu L."/>
            <person name="Ma J."/>
        </authorList>
    </citation>
    <scope>NUCLEOTIDE SEQUENCE [LARGE SCALE GENOMIC DNA]</scope>
    <source>
        <strain evidence="3">KCTC 42866</strain>
    </source>
</reference>
<comment type="caution">
    <text evidence="2">The sequence shown here is derived from an EMBL/GenBank/DDBJ whole genome shotgun (WGS) entry which is preliminary data.</text>
</comment>
<protein>
    <submittedName>
        <fullName evidence="2">Helix-turn-helix domain-containing protein</fullName>
    </submittedName>
</protein>
<dbReference type="InterPro" id="IPR041657">
    <property type="entry name" value="HTH_17"/>
</dbReference>
<keyword evidence="3" id="KW-1185">Reference proteome</keyword>
<dbReference type="Proteomes" id="UP001597461">
    <property type="component" value="Unassembled WGS sequence"/>
</dbReference>
<accession>A0ABW5MPK1</accession>
<evidence type="ECO:0000313" key="3">
    <source>
        <dbReference type="Proteomes" id="UP001597461"/>
    </source>
</evidence>
<feature type="domain" description="Helix-turn-helix" evidence="1">
    <location>
        <begin position="73"/>
        <end position="113"/>
    </location>
</feature>
<organism evidence="2 3">
    <name type="scientific">Pedobacter vanadiisoli</name>
    <dbReference type="NCBI Taxonomy" id="1761975"/>
    <lineage>
        <taxon>Bacteria</taxon>
        <taxon>Pseudomonadati</taxon>
        <taxon>Bacteroidota</taxon>
        <taxon>Sphingobacteriia</taxon>
        <taxon>Sphingobacteriales</taxon>
        <taxon>Sphingobacteriaceae</taxon>
        <taxon>Pedobacter</taxon>
    </lineage>
</organism>
<proteinExistence type="predicted"/>
<dbReference type="NCBIfam" id="TIGR01764">
    <property type="entry name" value="excise"/>
    <property type="match status" value="1"/>
</dbReference>
<sequence length="122" mass="14203">MKIKSICDYCGAAFIARTTVTKCCSDICAKRYYKKRKRDQKIAQSQLITENSNEKLIDRINDQSYFSLKTLDYLSVKEAAQLLKCDPRTIYRLIKSGRLPYANLSIRRIRILKHLQRVLLPG</sequence>
<name>A0ABW5MPK1_9SPHI</name>
<gene>
    <name evidence="2" type="ORF">ACFSR6_17790</name>
</gene>
<dbReference type="EMBL" id="JBHULL010000031">
    <property type="protein sequence ID" value="MFD2584358.1"/>
    <property type="molecule type" value="Genomic_DNA"/>
</dbReference>